<evidence type="ECO:0000256" key="1">
    <source>
        <dbReference type="SAM" id="Phobius"/>
    </source>
</evidence>
<dbReference type="Proteomes" id="UP001519363">
    <property type="component" value="Unassembled WGS sequence"/>
</dbReference>
<keyword evidence="1" id="KW-0472">Membrane</keyword>
<organism evidence="2 3">
    <name type="scientific">Crossiella equi</name>
    <dbReference type="NCBI Taxonomy" id="130796"/>
    <lineage>
        <taxon>Bacteria</taxon>
        <taxon>Bacillati</taxon>
        <taxon>Actinomycetota</taxon>
        <taxon>Actinomycetes</taxon>
        <taxon>Pseudonocardiales</taxon>
        <taxon>Pseudonocardiaceae</taxon>
        <taxon>Crossiella</taxon>
    </lineage>
</organism>
<evidence type="ECO:0008006" key="4">
    <source>
        <dbReference type="Google" id="ProtNLM"/>
    </source>
</evidence>
<gene>
    <name evidence="2" type="ORF">JOF53_002146</name>
</gene>
<keyword evidence="1" id="KW-1133">Transmembrane helix</keyword>
<feature type="transmembrane region" description="Helical" evidence="1">
    <location>
        <begin position="84"/>
        <end position="113"/>
    </location>
</feature>
<feature type="transmembrane region" description="Helical" evidence="1">
    <location>
        <begin position="55"/>
        <end position="72"/>
    </location>
</feature>
<dbReference type="RefSeq" id="WP_143342365.1">
    <property type="nucleotide sequence ID" value="NZ_JAGIOO010000001.1"/>
</dbReference>
<keyword evidence="3" id="KW-1185">Reference proteome</keyword>
<proteinExistence type="predicted"/>
<evidence type="ECO:0000313" key="3">
    <source>
        <dbReference type="Proteomes" id="UP001519363"/>
    </source>
</evidence>
<feature type="transmembrane region" description="Helical" evidence="1">
    <location>
        <begin position="188"/>
        <end position="207"/>
    </location>
</feature>
<accession>A0ABS5AAQ3</accession>
<feature type="transmembrane region" description="Helical" evidence="1">
    <location>
        <begin position="125"/>
        <end position="142"/>
    </location>
</feature>
<reference evidence="2 3" key="1">
    <citation type="submission" date="2021-03" db="EMBL/GenBank/DDBJ databases">
        <title>Sequencing the genomes of 1000 actinobacteria strains.</title>
        <authorList>
            <person name="Klenk H.-P."/>
        </authorList>
    </citation>
    <scope>NUCLEOTIDE SEQUENCE [LARGE SCALE GENOMIC DNA]</scope>
    <source>
        <strain evidence="2 3">DSM 44580</strain>
    </source>
</reference>
<sequence>MLWLPLLFLAVVLYLPRVLLLVDPPPPPDEKWYMVFVDFAEPPPLFELTVNPERGYSVLALLAAYTLAVAALRLRPAAWHCTAFAGVVAVLGVLGGRSIPAAVWLVGVLLFAVSAWRARRAAGPSWWHYPLVTGVGLVALAVSRAELPAVTAAAVLMLLGLAAGRLWLWPVAVLLLVVDGWSAQAPELSLLLGILLLTGASAAVLTSEEAGRPQPTRLLPY</sequence>
<comment type="caution">
    <text evidence="2">The sequence shown here is derived from an EMBL/GenBank/DDBJ whole genome shotgun (WGS) entry which is preliminary data.</text>
</comment>
<feature type="transmembrane region" description="Helical" evidence="1">
    <location>
        <begin position="149"/>
        <end position="168"/>
    </location>
</feature>
<protein>
    <recommendedName>
        <fullName evidence="4">DUF2029 domain-containing protein</fullName>
    </recommendedName>
</protein>
<evidence type="ECO:0000313" key="2">
    <source>
        <dbReference type="EMBL" id="MBP2473274.1"/>
    </source>
</evidence>
<dbReference type="EMBL" id="JAGIOO010000001">
    <property type="protein sequence ID" value="MBP2473274.1"/>
    <property type="molecule type" value="Genomic_DNA"/>
</dbReference>
<name>A0ABS5AAQ3_9PSEU</name>
<keyword evidence="1" id="KW-0812">Transmembrane</keyword>